<reference evidence="1 2" key="1">
    <citation type="journal article" date="2021" name="BMC Biol.">
        <title>Horizontally acquired antibacterial genes associated with adaptive radiation of ladybird beetles.</title>
        <authorList>
            <person name="Li H.S."/>
            <person name="Tang X.F."/>
            <person name="Huang Y.H."/>
            <person name="Xu Z.Y."/>
            <person name="Chen M.L."/>
            <person name="Du X.Y."/>
            <person name="Qiu B.Y."/>
            <person name="Chen P.T."/>
            <person name="Zhang W."/>
            <person name="Slipinski A."/>
            <person name="Escalona H.E."/>
            <person name="Waterhouse R.M."/>
            <person name="Zwick A."/>
            <person name="Pang H."/>
        </authorList>
    </citation>
    <scope>NUCLEOTIDE SEQUENCE [LARGE SCALE GENOMIC DNA]</scope>
    <source>
        <strain evidence="1">SYSU2018</strain>
    </source>
</reference>
<evidence type="ECO:0000313" key="1">
    <source>
        <dbReference type="EMBL" id="KAL3286586.1"/>
    </source>
</evidence>
<name>A0ABD2P7G4_9CUCU</name>
<proteinExistence type="predicted"/>
<keyword evidence="2" id="KW-1185">Reference proteome</keyword>
<dbReference type="EMBL" id="JABFTP020000185">
    <property type="protein sequence ID" value="KAL3286586.1"/>
    <property type="molecule type" value="Genomic_DNA"/>
</dbReference>
<evidence type="ECO:0000313" key="2">
    <source>
        <dbReference type="Proteomes" id="UP001516400"/>
    </source>
</evidence>
<protein>
    <submittedName>
        <fullName evidence="1">Uncharacterized protein</fullName>
    </submittedName>
</protein>
<sequence>MLQSNDCQEKYFNLITFLKENGKNYTSKKAAVFMSLLLVIFLNHAPDEVQFMFNDIVIFGIPEACCICEISQVTLVYIEDLGALLIVKLKQPRNIDRRPLYAYLNRTCTKQFYKVPEISTKTLQLKDVATFLVESGRYWMALNEHGCWLTVVEGFIDEYV</sequence>
<accession>A0ABD2P7G4</accession>
<dbReference type="Proteomes" id="UP001516400">
    <property type="component" value="Unassembled WGS sequence"/>
</dbReference>
<organism evidence="1 2">
    <name type="scientific">Cryptolaemus montrouzieri</name>
    <dbReference type="NCBI Taxonomy" id="559131"/>
    <lineage>
        <taxon>Eukaryota</taxon>
        <taxon>Metazoa</taxon>
        <taxon>Ecdysozoa</taxon>
        <taxon>Arthropoda</taxon>
        <taxon>Hexapoda</taxon>
        <taxon>Insecta</taxon>
        <taxon>Pterygota</taxon>
        <taxon>Neoptera</taxon>
        <taxon>Endopterygota</taxon>
        <taxon>Coleoptera</taxon>
        <taxon>Polyphaga</taxon>
        <taxon>Cucujiformia</taxon>
        <taxon>Coccinelloidea</taxon>
        <taxon>Coccinellidae</taxon>
        <taxon>Scymninae</taxon>
        <taxon>Scymnini</taxon>
        <taxon>Cryptolaemus</taxon>
    </lineage>
</organism>
<dbReference type="AlphaFoldDB" id="A0ABD2P7G4"/>
<comment type="caution">
    <text evidence="1">The sequence shown here is derived from an EMBL/GenBank/DDBJ whole genome shotgun (WGS) entry which is preliminary data.</text>
</comment>
<gene>
    <name evidence="1" type="ORF">HHI36_001087</name>
</gene>